<feature type="domain" description="GST N-terminal" evidence="1">
    <location>
        <begin position="1"/>
        <end position="83"/>
    </location>
</feature>
<dbReference type="SUPFAM" id="SSF52833">
    <property type="entry name" value="Thioredoxin-like"/>
    <property type="match status" value="1"/>
</dbReference>
<keyword evidence="2" id="KW-0808">Transferase</keyword>
<dbReference type="InterPro" id="IPR004045">
    <property type="entry name" value="Glutathione_S-Trfase_N"/>
</dbReference>
<dbReference type="SUPFAM" id="SSF47616">
    <property type="entry name" value="GST C-terminal domain-like"/>
    <property type="match status" value="1"/>
</dbReference>
<dbReference type="PROSITE" id="PS50404">
    <property type="entry name" value="GST_NTER"/>
    <property type="match status" value="1"/>
</dbReference>
<dbReference type="PANTHER" id="PTHR44051:SF21">
    <property type="entry name" value="GLUTATHIONE S-TRANSFERASE FAMILY PROTEIN"/>
    <property type="match status" value="1"/>
</dbReference>
<dbReference type="RefSeq" id="WP_113668632.1">
    <property type="nucleotide sequence ID" value="NZ_SOEB01000003.1"/>
</dbReference>
<name>A0A4R8G0Q3_9RHOB</name>
<dbReference type="InterPro" id="IPR004046">
    <property type="entry name" value="GST_C"/>
</dbReference>
<gene>
    <name evidence="2" type="ORF">EV657_103249</name>
</gene>
<accession>A0A4R8G0Q3</accession>
<dbReference type="Pfam" id="PF13417">
    <property type="entry name" value="GST_N_3"/>
    <property type="match status" value="1"/>
</dbReference>
<dbReference type="Proteomes" id="UP000295484">
    <property type="component" value="Unassembled WGS sequence"/>
</dbReference>
<dbReference type="EMBL" id="SOEB01000003">
    <property type="protein sequence ID" value="TDX32676.1"/>
    <property type="molecule type" value="Genomic_DNA"/>
</dbReference>
<dbReference type="Gene3D" id="3.40.30.10">
    <property type="entry name" value="Glutaredoxin"/>
    <property type="match status" value="1"/>
</dbReference>
<dbReference type="InterPro" id="IPR036282">
    <property type="entry name" value="Glutathione-S-Trfase_C_sf"/>
</dbReference>
<reference evidence="2 3" key="1">
    <citation type="submission" date="2019-03" db="EMBL/GenBank/DDBJ databases">
        <title>Genomic Encyclopedia of Type Strains, Phase IV (KMG-IV): sequencing the most valuable type-strain genomes for metagenomic binning, comparative biology and taxonomic classification.</title>
        <authorList>
            <person name="Goeker M."/>
        </authorList>
    </citation>
    <scope>NUCLEOTIDE SEQUENCE [LARGE SCALE GENOMIC DNA]</scope>
    <source>
        <strain evidence="2 3">JA181</strain>
    </source>
</reference>
<evidence type="ECO:0000313" key="2">
    <source>
        <dbReference type="EMBL" id="TDX32676.1"/>
    </source>
</evidence>
<dbReference type="InterPro" id="IPR036249">
    <property type="entry name" value="Thioredoxin-like_sf"/>
</dbReference>
<protein>
    <submittedName>
        <fullName evidence="2">Glutathione S-transferase</fullName>
    </submittedName>
</protein>
<dbReference type="Gene3D" id="1.20.1050.10">
    <property type="match status" value="1"/>
</dbReference>
<comment type="caution">
    <text evidence="2">The sequence shown here is derived from an EMBL/GenBank/DDBJ whole genome shotgun (WGS) entry which is preliminary data.</text>
</comment>
<evidence type="ECO:0000259" key="1">
    <source>
        <dbReference type="PROSITE" id="PS50404"/>
    </source>
</evidence>
<dbReference type="GO" id="GO:0016740">
    <property type="term" value="F:transferase activity"/>
    <property type="evidence" value="ECO:0007669"/>
    <property type="project" value="UniProtKB-KW"/>
</dbReference>
<sequence>MLTLYHAPLTRSTRVVQLIAEMRIEDSVEVRLTDIPRIDGSGARDPANPHPEGKVPFLVHGSVGIRETNAILLYLTDLYPETPLGRPVGHPGRGSYLSWLFWYGNVMEPVYLAERLGLSDPAIARTWRGTDEAAATLGAALTQHPYLVDEMFSAADLLIASTYGWFRDLIPDDPAVRAWVDRCLDRPALTGVLERDRAAMADRTERAPA</sequence>
<evidence type="ECO:0000313" key="3">
    <source>
        <dbReference type="Proteomes" id="UP000295484"/>
    </source>
</evidence>
<dbReference type="Pfam" id="PF00043">
    <property type="entry name" value="GST_C"/>
    <property type="match status" value="1"/>
</dbReference>
<dbReference type="AlphaFoldDB" id="A0A4R8G0Q3"/>
<proteinExistence type="predicted"/>
<dbReference type="PANTHER" id="PTHR44051">
    <property type="entry name" value="GLUTATHIONE S-TRANSFERASE-RELATED"/>
    <property type="match status" value="1"/>
</dbReference>
<organism evidence="2 3">
    <name type="scientific">Rhodovulum visakhapatnamense</name>
    <dbReference type="NCBI Taxonomy" id="364297"/>
    <lineage>
        <taxon>Bacteria</taxon>
        <taxon>Pseudomonadati</taxon>
        <taxon>Pseudomonadota</taxon>
        <taxon>Alphaproteobacteria</taxon>
        <taxon>Rhodobacterales</taxon>
        <taxon>Paracoccaceae</taxon>
        <taxon>Rhodovulum</taxon>
    </lineage>
</organism>
<dbReference type="CDD" id="cd03207">
    <property type="entry name" value="GST_C_8"/>
    <property type="match status" value="1"/>
</dbReference>